<reference evidence="1 2" key="1">
    <citation type="submission" date="2024-02" db="EMBL/GenBank/DDBJ databases">
        <title>Herpetosiphon gulosus NBRC 112829.</title>
        <authorList>
            <person name="Ichikawa N."/>
            <person name="Katano-Makiyama Y."/>
            <person name="Hidaka K."/>
        </authorList>
    </citation>
    <scope>NUCLEOTIDE SEQUENCE [LARGE SCALE GENOMIC DNA]</scope>
    <source>
        <strain evidence="1 2">NBRC 112829</strain>
    </source>
</reference>
<sequence>MQREVTTTYLEMLTANELKPSLRHEPDFGFAQVQRISPELNRFLYTAVGGPWYWLDRLSWSGRISNGSII</sequence>
<accession>A0ABP9X3E6</accession>
<evidence type="ECO:0000313" key="2">
    <source>
        <dbReference type="Proteomes" id="UP001428290"/>
    </source>
</evidence>
<protein>
    <submittedName>
        <fullName evidence="1">Uncharacterized protein</fullName>
    </submittedName>
</protein>
<organism evidence="1 2">
    <name type="scientific">Herpetosiphon gulosus</name>
    <dbReference type="NCBI Taxonomy" id="1973496"/>
    <lineage>
        <taxon>Bacteria</taxon>
        <taxon>Bacillati</taxon>
        <taxon>Chloroflexota</taxon>
        <taxon>Chloroflexia</taxon>
        <taxon>Herpetosiphonales</taxon>
        <taxon>Herpetosiphonaceae</taxon>
        <taxon>Herpetosiphon</taxon>
    </lineage>
</organism>
<keyword evidence="2" id="KW-1185">Reference proteome</keyword>
<proteinExistence type="predicted"/>
<dbReference type="RefSeq" id="WP_345723482.1">
    <property type="nucleotide sequence ID" value="NZ_BAABRU010000013.1"/>
</dbReference>
<name>A0ABP9X3E6_9CHLR</name>
<comment type="caution">
    <text evidence="1">The sequence shown here is derived from an EMBL/GenBank/DDBJ whole genome shotgun (WGS) entry which is preliminary data.</text>
</comment>
<dbReference type="EMBL" id="BAABRU010000013">
    <property type="protein sequence ID" value="GAA5529889.1"/>
    <property type="molecule type" value="Genomic_DNA"/>
</dbReference>
<gene>
    <name evidence="1" type="ORF">Hgul01_03703</name>
</gene>
<dbReference type="Proteomes" id="UP001428290">
    <property type="component" value="Unassembled WGS sequence"/>
</dbReference>
<evidence type="ECO:0000313" key="1">
    <source>
        <dbReference type="EMBL" id="GAA5529889.1"/>
    </source>
</evidence>